<dbReference type="PROSITE" id="PS50808">
    <property type="entry name" value="ZF_BED"/>
    <property type="match status" value="2"/>
</dbReference>
<evidence type="ECO:0000256" key="1">
    <source>
        <dbReference type="ARBA" id="ARBA00022723"/>
    </source>
</evidence>
<reference evidence="7 8" key="1">
    <citation type="journal article" date="2017" name="Gigascience">
        <title>Genome sequence of the small brown planthopper, Laodelphax striatellus.</title>
        <authorList>
            <person name="Zhu J."/>
            <person name="Jiang F."/>
            <person name="Wang X."/>
            <person name="Yang P."/>
            <person name="Bao Y."/>
            <person name="Zhao W."/>
            <person name="Wang W."/>
            <person name="Lu H."/>
            <person name="Wang Q."/>
            <person name="Cui N."/>
            <person name="Li J."/>
            <person name="Chen X."/>
            <person name="Luo L."/>
            <person name="Yu J."/>
            <person name="Kang L."/>
            <person name="Cui F."/>
        </authorList>
    </citation>
    <scope>NUCLEOTIDE SEQUENCE [LARGE SCALE GENOMIC DNA]</scope>
    <source>
        <strain evidence="7">Lst14</strain>
    </source>
</reference>
<dbReference type="InterPro" id="IPR013087">
    <property type="entry name" value="Znf_C2H2_type"/>
</dbReference>
<dbReference type="SMART" id="SM00614">
    <property type="entry name" value="ZnF_BED"/>
    <property type="match status" value="2"/>
</dbReference>
<dbReference type="GO" id="GO:0008270">
    <property type="term" value="F:zinc ion binding"/>
    <property type="evidence" value="ECO:0007669"/>
    <property type="project" value="UniProtKB-KW"/>
</dbReference>
<feature type="region of interest" description="Disordered" evidence="5">
    <location>
        <begin position="1"/>
        <end position="29"/>
    </location>
</feature>
<evidence type="ECO:0000259" key="6">
    <source>
        <dbReference type="PROSITE" id="PS50808"/>
    </source>
</evidence>
<dbReference type="GO" id="GO:0003677">
    <property type="term" value="F:DNA binding"/>
    <property type="evidence" value="ECO:0007669"/>
    <property type="project" value="InterPro"/>
</dbReference>
<evidence type="ECO:0000313" key="8">
    <source>
        <dbReference type="Proteomes" id="UP000291343"/>
    </source>
</evidence>
<evidence type="ECO:0000313" key="7">
    <source>
        <dbReference type="EMBL" id="RZF38269.1"/>
    </source>
</evidence>
<evidence type="ECO:0000256" key="5">
    <source>
        <dbReference type="SAM" id="MobiDB-lite"/>
    </source>
</evidence>
<name>A0A482WXH4_LAOST</name>
<evidence type="ECO:0000256" key="4">
    <source>
        <dbReference type="PROSITE-ProRule" id="PRU00027"/>
    </source>
</evidence>
<sequence>MMSLRRVRRKTRAANSSAHDDADVIVESCPNSPLDAEKVEEQHRKPKEQQQQKLGKNRKSKIWSYFNLVVNNKYECVLCSGKLNHVGDSTSNFYRHMRKKHPSVSVPSPKKKEQQVPIHIQYDDESDPLYIRESSSRGVASVKEQGENLGDQQDSSEEQQEWSKLQSTTEQQETKSKKKSSRVWSYFQLISKNKYQCTLCSYKLNFIGGSTSNFHRHLRRNHSLDLLTSCEDSSEDNVIIEFDEERGNEAEENEWPMETKDDDTSYDANQPWRFFDIQTGNAKCRLCFRSLIYTSIADLAVLLNHRKSKHCISFRNYDSDNFQLIDIVDSDEGCDSSDNNTVSPYGSKFKMYYTNIGEHSATCKMCLSSVSSNRKTLISHLYKEHKNFFSKKYPTFWHFSKFFSSDSFKTISSKENSISSNQISTGCSKDDRFPTEEEMGIAAPPKRMSYSDNIVGNFLNRDAAKAKCMFCLNRFSFSGDISILEQHILNKHKTDFIQKMLCEMVFTGTNTSGKATNKRSIDKSPSEQRNLLNKDLLSYFEPLENLHYKCKVCSEIMSLEDDEIFDPLAVHVWYAHMSKIFRSIVFLQSFGIAGINQEERNSNDGNSAALRNKEKPRKAWLDSITWVKPEGKLSQAWRYFLTPSSKLPYAKCRL</sequence>
<keyword evidence="8" id="KW-1185">Reference proteome</keyword>
<feature type="region of interest" description="Disordered" evidence="5">
    <location>
        <begin position="37"/>
        <end position="56"/>
    </location>
</feature>
<keyword evidence="2 4" id="KW-0863">Zinc-finger</keyword>
<dbReference type="STRING" id="195883.A0A482WXH4"/>
<dbReference type="OrthoDB" id="1607513at2759"/>
<dbReference type="InterPro" id="IPR036236">
    <property type="entry name" value="Znf_C2H2_sf"/>
</dbReference>
<keyword evidence="1" id="KW-0479">Metal-binding</keyword>
<feature type="domain" description="BED-type" evidence="6">
    <location>
        <begin position="178"/>
        <end position="229"/>
    </location>
</feature>
<comment type="caution">
    <text evidence="7">The sequence shown here is derived from an EMBL/GenBank/DDBJ whole genome shotgun (WGS) entry which is preliminary data.</text>
</comment>
<dbReference type="SUPFAM" id="SSF57667">
    <property type="entry name" value="beta-beta-alpha zinc fingers"/>
    <property type="match status" value="2"/>
</dbReference>
<feature type="region of interest" description="Disordered" evidence="5">
    <location>
        <begin position="134"/>
        <end position="177"/>
    </location>
</feature>
<feature type="compositionally biased region" description="Basic and acidic residues" evidence="5">
    <location>
        <begin position="37"/>
        <end position="50"/>
    </location>
</feature>
<proteinExistence type="predicted"/>
<gene>
    <name evidence="7" type="ORF">LSTR_LSTR008992</name>
</gene>
<dbReference type="EMBL" id="QKKF02022725">
    <property type="protein sequence ID" value="RZF38269.1"/>
    <property type="molecule type" value="Genomic_DNA"/>
</dbReference>
<dbReference type="InterPro" id="IPR003656">
    <property type="entry name" value="Znf_BED"/>
</dbReference>
<dbReference type="SMART" id="SM00355">
    <property type="entry name" value="ZnF_C2H2"/>
    <property type="match status" value="5"/>
</dbReference>
<keyword evidence="3" id="KW-0862">Zinc</keyword>
<evidence type="ECO:0000256" key="2">
    <source>
        <dbReference type="ARBA" id="ARBA00022771"/>
    </source>
</evidence>
<dbReference type="Pfam" id="PF02892">
    <property type="entry name" value="zf-BED"/>
    <property type="match status" value="2"/>
</dbReference>
<organism evidence="7 8">
    <name type="scientific">Laodelphax striatellus</name>
    <name type="common">Small brown planthopper</name>
    <name type="synonym">Delphax striatella</name>
    <dbReference type="NCBI Taxonomy" id="195883"/>
    <lineage>
        <taxon>Eukaryota</taxon>
        <taxon>Metazoa</taxon>
        <taxon>Ecdysozoa</taxon>
        <taxon>Arthropoda</taxon>
        <taxon>Hexapoda</taxon>
        <taxon>Insecta</taxon>
        <taxon>Pterygota</taxon>
        <taxon>Neoptera</taxon>
        <taxon>Paraneoptera</taxon>
        <taxon>Hemiptera</taxon>
        <taxon>Auchenorrhyncha</taxon>
        <taxon>Fulgoroidea</taxon>
        <taxon>Delphacidae</taxon>
        <taxon>Criomorphinae</taxon>
        <taxon>Laodelphax</taxon>
    </lineage>
</organism>
<evidence type="ECO:0000256" key="3">
    <source>
        <dbReference type="ARBA" id="ARBA00022833"/>
    </source>
</evidence>
<feature type="domain" description="BED-type" evidence="6">
    <location>
        <begin position="57"/>
        <end position="108"/>
    </location>
</feature>
<protein>
    <recommendedName>
        <fullName evidence="6">BED-type domain-containing protein</fullName>
    </recommendedName>
</protein>
<dbReference type="Proteomes" id="UP000291343">
    <property type="component" value="Unassembled WGS sequence"/>
</dbReference>
<dbReference type="AlphaFoldDB" id="A0A482WXH4"/>
<dbReference type="InParanoid" id="A0A482WXH4"/>
<feature type="compositionally biased region" description="Basic residues" evidence="5">
    <location>
        <begin position="1"/>
        <end position="12"/>
    </location>
</feature>
<accession>A0A482WXH4</accession>
<dbReference type="SMR" id="A0A482WXH4"/>